<comment type="caution">
    <text evidence="3">The sequence shown here is derived from an EMBL/GenBank/DDBJ whole genome shotgun (WGS) entry which is preliminary data.</text>
</comment>
<feature type="region of interest" description="Disordered" evidence="1">
    <location>
        <begin position="720"/>
        <end position="742"/>
    </location>
</feature>
<keyword evidence="2" id="KW-0472">Membrane</keyword>
<feature type="transmembrane region" description="Helical" evidence="2">
    <location>
        <begin position="40"/>
        <end position="60"/>
    </location>
</feature>
<keyword evidence="2" id="KW-1133">Transmembrane helix</keyword>
<evidence type="ECO:0000256" key="1">
    <source>
        <dbReference type="SAM" id="MobiDB-lite"/>
    </source>
</evidence>
<dbReference type="Pfam" id="PF11885">
    <property type="entry name" value="DUF3405"/>
    <property type="match status" value="1"/>
</dbReference>
<protein>
    <submittedName>
        <fullName evidence="3">Uncharacterized protein</fullName>
    </submittedName>
</protein>
<evidence type="ECO:0000313" key="4">
    <source>
        <dbReference type="Proteomes" id="UP001583172"/>
    </source>
</evidence>
<reference evidence="3 4" key="1">
    <citation type="journal article" date="2024" name="Commun. Biol.">
        <title>Comparative genomic analysis of thermophilic fungi reveals convergent evolutionary adaptations and gene losses.</title>
        <authorList>
            <person name="Steindorff A.S."/>
            <person name="Aguilar-Pontes M.V."/>
            <person name="Robinson A.J."/>
            <person name="Andreopoulos B."/>
            <person name="LaButti K."/>
            <person name="Kuo A."/>
            <person name="Mondo S."/>
            <person name="Riley R."/>
            <person name="Otillar R."/>
            <person name="Haridas S."/>
            <person name="Lipzen A."/>
            <person name="Grimwood J."/>
            <person name="Schmutz J."/>
            <person name="Clum A."/>
            <person name="Reid I.D."/>
            <person name="Moisan M.C."/>
            <person name="Butler G."/>
            <person name="Nguyen T.T.M."/>
            <person name="Dewar K."/>
            <person name="Conant G."/>
            <person name="Drula E."/>
            <person name="Henrissat B."/>
            <person name="Hansel C."/>
            <person name="Singer S."/>
            <person name="Hutchinson M.I."/>
            <person name="de Vries R.P."/>
            <person name="Natvig D.O."/>
            <person name="Powell A.J."/>
            <person name="Tsang A."/>
            <person name="Grigoriev I.V."/>
        </authorList>
    </citation>
    <scope>NUCLEOTIDE SEQUENCE [LARGE SCALE GENOMIC DNA]</scope>
    <source>
        <strain evidence="3 4">CBS 620.91</strain>
    </source>
</reference>
<dbReference type="EMBL" id="JAZGSY010000111">
    <property type="protein sequence ID" value="KAL1840482.1"/>
    <property type="molecule type" value="Genomic_DNA"/>
</dbReference>
<keyword evidence="4" id="KW-1185">Reference proteome</keyword>
<keyword evidence="2" id="KW-0812">Transmembrane</keyword>
<sequence>MERSSFASLFAGKDSHLLPFAVKTRQNATLRIRTLLSHCLYRRVILWGIAIIALLCVVLTTTSRGSTLRRARLLEFTKPFAGSHENENPSDATPDKIVLAPESEKESYPHPWRIDLPYWLRFRHLDGYFVGLKALVPARDHKPEFPLSPNETSPFPTTLHYAGLPTPTPFIAHPDYESLDYTAEYHPVSPCYLDFNKTIPIPDIYAYNGIPQGQPNPLLGSHKVLGLRDDVCFDRFGRYGPYGLGYSFDEGGLDVGMDTESAGSEVVWERTGKINYAGIDWGEVQNRCYEANKQRFVEVATPTGPFPSMKTKTVVQSREEHSPEKKKKVPRTAVVVRAYAGFPWSFHAILNFRALISELALRSGAEYDVHFLLHVRDDWEPIWADPQTVQRILDENIPPEFHSLCTVWSEAQMRIVYPRDFKRAFSNPANTDIYGVYRSAHFPLQYFAFNHPEYDFFWNWEMDMRFLGNYYELFDRLGRWARAQSRVGLWERSAKYYIPRLHGDWDNFTAVVERETQASGRPFVVGPQNFTGREPLLLEQNGQSFMPSSCAGGANDTSCGVGEDADLITLNPLFDPEGSGWYFASDMAGYDTSLPIPPRRCAIITASRFSRRMLMAMHEEVWRLGHTAFTEMFPATVALHRGLKAVFAPHPISIDRDWDLVAVERAFNGGRDHTTSGRGSPFSLGNEHIHKGTSWYYHSEFAGLLWRRWLGYAEWDGRGPNGGKAGEGKIRGGRREEEMPGSTGRICLRSMLAHPIKWEHPGELEEEED</sequence>
<dbReference type="Proteomes" id="UP001583172">
    <property type="component" value="Unassembled WGS sequence"/>
</dbReference>
<dbReference type="PANTHER" id="PTHR36205:SF3">
    <property type="entry name" value="MAJOR FACILITATOR SUPERFAMILY TRANSPORTER"/>
    <property type="match status" value="1"/>
</dbReference>
<gene>
    <name evidence="3" type="ORF">VTJ49DRAFT_434</name>
</gene>
<dbReference type="InterPro" id="IPR021822">
    <property type="entry name" value="DUF3405"/>
</dbReference>
<dbReference type="PANTHER" id="PTHR36205">
    <property type="entry name" value="CHROMOSOME 19, WHOLE GENOME SHOTGUN SEQUENCE"/>
    <property type="match status" value="1"/>
</dbReference>
<evidence type="ECO:0000256" key="2">
    <source>
        <dbReference type="SAM" id="Phobius"/>
    </source>
</evidence>
<feature type="compositionally biased region" description="Basic and acidic residues" evidence="1">
    <location>
        <begin position="726"/>
        <end position="738"/>
    </location>
</feature>
<accession>A0ABR3VG41</accession>
<organism evidence="3 4">
    <name type="scientific">Humicola insolens</name>
    <name type="common">Soft-rot fungus</name>
    <dbReference type="NCBI Taxonomy" id="85995"/>
    <lineage>
        <taxon>Eukaryota</taxon>
        <taxon>Fungi</taxon>
        <taxon>Dikarya</taxon>
        <taxon>Ascomycota</taxon>
        <taxon>Pezizomycotina</taxon>
        <taxon>Sordariomycetes</taxon>
        <taxon>Sordariomycetidae</taxon>
        <taxon>Sordariales</taxon>
        <taxon>Chaetomiaceae</taxon>
        <taxon>Mycothermus</taxon>
    </lineage>
</organism>
<name>A0ABR3VG41_HUMIN</name>
<proteinExistence type="predicted"/>
<evidence type="ECO:0000313" key="3">
    <source>
        <dbReference type="EMBL" id="KAL1840482.1"/>
    </source>
</evidence>